<evidence type="ECO:0000256" key="1">
    <source>
        <dbReference type="ARBA" id="ARBA00004651"/>
    </source>
</evidence>
<dbReference type="Proteomes" id="UP000451471">
    <property type="component" value="Unassembled WGS sequence"/>
</dbReference>
<evidence type="ECO:0000259" key="9">
    <source>
        <dbReference type="PROSITE" id="PS50928"/>
    </source>
</evidence>
<keyword evidence="2 7" id="KW-0813">Transport</keyword>
<feature type="transmembrane region" description="Helical" evidence="7">
    <location>
        <begin position="227"/>
        <end position="253"/>
    </location>
</feature>
<proteinExistence type="inferred from homology"/>
<comment type="similarity">
    <text evidence="7">Belongs to the binding-protein-dependent transport system permease family.</text>
</comment>
<dbReference type="PANTHER" id="PTHR43386:SF1">
    <property type="entry name" value="D,D-DIPEPTIDE TRANSPORT SYSTEM PERMEASE PROTEIN DDPC-RELATED"/>
    <property type="match status" value="1"/>
</dbReference>
<evidence type="ECO:0000256" key="6">
    <source>
        <dbReference type="ARBA" id="ARBA00023136"/>
    </source>
</evidence>
<feature type="transmembrane region" description="Helical" evidence="7">
    <location>
        <begin position="273"/>
        <end position="295"/>
    </location>
</feature>
<dbReference type="InterPro" id="IPR000515">
    <property type="entry name" value="MetI-like"/>
</dbReference>
<evidence type="ECO:0000313" key="11">
    <source>
        <dbReference type="Proteomes" id="UP000451471"/>
    </source>
</evidence>
<sequence>MSDLQEGRSGRPNRSDESTTQSPDEETQLPSRRRKVAGRLIRNRLALLGSGIVLALVLTALFAPYIAPYDPVEQDYAALEQPPSLEHPFGTDTLGRDVFSRVVFGAKYAVFLGLVIVGFEMLLGVTLGLVAGYYGGMVESVIMRVVDVALSIPGVVLALAIAGMLGGGLIPLVIAISLVGWRGFTRLVRGDVKGVMEEEYIDAAKGAGVSDARLIVQHILPNVASSIIVYATLTIPTVILWAAGLSFLGMGVSPPTPEWGALIANGRGEIDDAWWISTFPGLAIMVTVIGFNVLGDGLRDALDPRQSEL</sequence>
<dbReference type="SUPFAM" id="SSF161098">
    <property type="entry name" value="MetI-like"/>
    <property type="match status" value="1"/>
</dbReference>
<gene>
    <name evidence="10" type="ORF">GQS65_02765</name>
</gene>
<dbReference type="InterPro" id="IPR050366">
    <property type="entry name" value="BP-dependent_transpt_permease"/>
</dbReference>
<dbReference type="EMBL" id="WSZK01000007">
    <property type="protein sequence ID" value="MWG33420.1"/>
    <property type="molecule type" value="Genomic_DNA"/>
</dbReference>
<dbReference type="Gene3D" id="1.10.3720.10">
    <property type="entry name" value="MetI-like"/>
    <property type="match status" value="1"/>
</dbReference>
<feature type="compositionally biased region" description="Basic and acidic residues" evidence="8">
    <location>
        <begin position="1"/>
        <end position="17"/>
    </location>
</feature>
<protein>
    <submittedName>
        <fullName evidence="10">ABC transporter permease subunit</fullName>
    </submittedName>
</protein>
<dbReference type="GO" id="GO:0005886">
    <property type="term" value="C:plasma membrane"/>
    <property type="evidence" value="ECO:0007669"/>
    <property type="project" value="UniProtKB-SubCell"/>
</dbReference>
<name>A0A6B0GFX9_9EURY</name>
<comment type="subcellular location">
    <subcellularLocation>
        <location evidence="1 7">Cell membrane</location>
        <topology evidence="1 7">Multi-pass membrane protein</topology>
    </subcellularLocation>
</comment>
<feature type="region of interest" description="Disordered" evidence="8">
    <location>
        <begin position="1"/>
        <end position="33"/>
    </location>
</feature>
<dbReference type="PANTHER" id="PTHR43386">
    <property type="entry name" value="OLIGOPEPTIDE TRANSPORT SYSTEM PERMEASE PROTEIN APPC"/>
    <property type="match status" value="1"/>
</dbReference>
<dbReference type="InterPro" id="IPR035906">
    <property type="entry name" value="MetI-like_sf"/>
</dbReference>
<dbReference type="Pfam" id="PF00528">
    <property type="entry name" value="BPD_transp_1"/>
    <property type="match status" value="1"/>
</dbReference>
<keyword evidence="11" id="KW-1185">Reference proteome</keyword>
<dbReference type="RefSeq" id="WP_158203152.1">
    <property type="nucleotide sequence ID" value="NZ_WSZK01000007.1"/>
</dbReference>
<keyword evidence="4 7" id="KW-0812">Transmembrane</keyword>
<keyword evidence="5 7" id="KW-1133">Transmembrane helix</keyword>
<dbReference type="PROSITE" id="PS50928">
    <property type="entry name" value="ABC_TM1"/>
    <property type="match status" value="1"/>
</dbReference>
<dbReference type="CDD" id="cd06261">
    <property type="entry name" value="TM_PBP2"/>
    <property type="match status" value="1"/>
</dbReference>
<feature type="transmembrane region" description="Helical" evidence="7">
    <location>
        <begin position="45"/>
        <end position="67"/>
    </location>
</feature>
<evidence type="ECO:0000256" key="8">
    <source>
        <dbReference type="SAM" id="MobiDB-lite"/>
    </source>
</evidence>
<evidence type="ECO:0000256" key="4">
    <source>
        <dbReference type="ARBA" id="ARBA00022692"/>
    </source>
</evidence>
<organism evidence="10 11">
    <name type="scientific">Halomarina oriensis</name>
    <dbReference type="NCBI Taxonomy" id="671145"/>
    <lineage>
        <taxon>Archaea</taxon>
        <taxon>Methanobacteriati</taxon>
        <taxon>Methanobacteriota</taxon>
        <taxon>Stenosarchaea group</taxon>
        <taxon>Halobacteria</taxon>
        <taxon>Halobacteriales</taxon>
        <taxon>Natronomonadaceae</taxon>
        <taxon>Halomarina</taxon>
    </lineage>
</organism>
<dbReference type="Pfam" id="PF12911">
    <property type="entry name" value="OppC_N"/>
    <property type="match status" value="1"/>
</dbReference>
<evidence type="ECO:0000313" key="10">
    <source>
        <dbReference type="EMBL" id="MWG33420.1"/>
    </source>
</evidence>
<feature type="domain" description="ABC transmembrane type-1" evidence="9">
    <location>
        <begin position="106"/>
        <end position="295"/>
    </location>
</feature>
<dbReference type="OrthoDB" id="312811at2157"/>
<dbReference type="InterPro" id="IPR025966">
    <property type="entry name" value="OppC_N"/>
</dbReference>
<evidence type="ECO:0000256" key="2">
    <source>
        <dbReference type="ARBA" id="ARBA00022448"/>
    </source>
</evidence>
<dbReference type="GO" id="GO:0055085">
    <property type="term" value="P:transmembrane transport"/>
    <property type="evidence" value="ECO:0007669"/>
    <property type="project" value="InterPro"/>
</dbReference>
<comment type="caution">
    <text evidence="10">The sequence shown here is derived from an EMBL/GenBank/DDBJ whole genome shotgun (WGS) entry which is preliminary data.</text>
</comment>
<feature type="transmembrane region" description="Helical" evidence="7">
    <location>
        <begin position="108"/>
        <end position="134"/>
    </location>
</feature>
<accession>A0A6B0GFX9</accession>
<keyword evidence="3" id="KW-1003">Cell membrane</keyword>
<feature type="transmembrane region" description="Helical" evidence="7">
    <location>
        <begin position="168"/>
        <end position="184"/>
    </location>
</feature>
<keyword evidence="6 7" id="KW-0472">Membrane</keyword>
<evidence type="ECO:0000256" key="5">
    <source>
        <dbReference type="ARBA" id="ARBA00022989"/>
    </source>
</evidence>
<evidence type="ECO:0000256" key="3">
    <source>
        <dbReference type="ARBA" id="ARBA00022475"/>
    </source>
</evidence>
<reference evidence="10 11" key="1">
    <citation type="submission" date="2019-12" db="EMBL/GenBank/DDBJ databases">
        <title>Halocatena pleomorpha gen. nov. sp. nov., an extremely halophilic archaeon of family Halobacteriaceae isolated from saltpan soil.</title>
        <authorList>
            <person name="Pal Y."/>
            <person name="Verma A."/>
            <person name="Krishnamurthi S."/>
            <person name="Kumar P."/>
        </authorList>
    </citation>
    <scope>NUCLEOTIDE SEQUENCE [LARGE SCALE GENOMIC DNA]</scope>
    <source>
        <strain evidence="10 11">JCM 16495</strain>
    </source>
</reference>
<dbReference type="AlphaFoldDB" id="A0A6B0GFX9"/>
<evidence type="ECO:0000256" key="7">
    <source>
        <dbReference type="RuleBase" id="RU363032"/>
    </source>
</evidence>